<dbReference type="OrthoDB" id="10020193at2759"/>
<evidence type="ECO:0000313" key="2">
    <source>
        <dbReference type="Proteomes" id="UP000479000"/>
    </source>
</evidence>
<keyword evidence="2" id="KW-1185">Reference proteome</keyword>
<proteinExistence type="predicted"/>
<accession>A0A6H5GNH1</accession>
<dbReference type="EMBL" id="CADCXU010016547">
    <property type="protein sequence ID" value="CAB0005567.1"/>
    <property type="molecule type" value="Genomic_DNA"/>
</dbReference>
<evidence type="ECO:0000313" key="1">
    <source>
        <dbReference type="EMBL" id="CAB0005567.1"/>
    </source>
</evidence>
<dbReference type="AlphaFoldDB" id="A0A6H5GNH1"/>
<dbReference type="Proteomes" id="UP000479000">
    <property type="component" value="Unassembled WGS sequence"/>
</dbReference>
<gene>
    <name evidence="1" type="ORF">NTEN_LOCUS11044</name>
</gene>
<reference evidence="1 2" key="1">
    <citation type="submission" date="2020-02" db="EMBL/GenBank/DDBJ databases">
        <authorList>
            <person name="Ferguson B K."/>
        </authorList>
    </citation>
    <scope>NUCLEOTIDE SEQUENCE [LARGE SCALE GENOMIC DNA]</scope>
</reference>
<sequence length="55" mass="6674">MDRLFRGIIRYRNTERRGMVQQFEQVKNNPVAFMVCLVRPWSAWLRCYGLKRADP</sequence>
<organism evidence="1 2">
    <name type="scientific">Nesidiocoris tenuis</name>
    <dbReference type="NCBI Taxonomy" id="355587"/>
    <lineage>
        <taxon>Eukaryota</taxon>
        <taxon>Metazoa</taxon>
        <taxon>Ecdysozoa</taxon>
        <taxon>Arthropoda</taxon>
        <taxon>Hexapoda</taxon>
        <taxon>Insecta</taxon>
        <taxon>Pterygota</taxon>
        <taxon>Neoptera</taxon>
        <taxon>Paraneoptera</taxon>
        <taxon>Hemiptera</taxon>
        <taxon>Heteroptera</taxon>
        <taxon>Panheteroptera</taxon>
        <taxon>Cimicomorpha</taxon>
        <taxon>Miridae</taxon>
        <taxon>Dicyphina</taxon>
        <taxon>Nesidiocoris</taxon>
    </lineage>
</organism>
<protein>
    <submittedName>
        <fullName evidence="1">Uncharacterized protein</fullName>
    </submittedName>
</protein>
<name>A0A6H5GNH1_9HEMI</name>